<evidence type="ECO:0000256" key="1">
    <source>
        <dbReference type="ARBA" id="ARBA00004401"/>
    </source>
</evidence>
<reference evidence="10 11" key="1">
    <citation type="submission" date="2018-12" db="EMBL/GenBank/DDBJ databases">
        <authorList>
            <consortium name="Pathogen Informatics"/>
        </authorList>
    </citation>
    <scope>NUCLEOTIDE SEQUENCE [LARGE SCALE GENOMIC DNA]</scope>
    <source>
        <strain evidence="10 11">NCTC12871</strain>
    </source>
</reference>
<keyword evidence="3 8" id="KW-0132">Cell division</keyword>
<dbReference type="AlphaFoldDB" id="A0A448TUS3"/>
<evidence type="ECO:0000256" key="3">
    <source>
        <dbReference type="ARBA" id="ARBA00022618"/>
    </source>
</evidence>
<feature type="transmembrane region" description="Helical" evidence="8">
    <location>
        <begin position="24"/>
        <end position="42"/>
    </location>
</feature>
<dbReference type="KEGG" id="adp:NCTC12871_01085"/>
<keyword evidence="5 8" id="KW-1133">Transmembrane helix</keyword>
<comment type="similarity">
    <text evidence="8">Belongs to the FtsL family.</text>
</comment>
<gene>
    <name evidence="8 10" type="primary">ftsL</name>
    <name evidence="10" type="ORF">NCTC12871_01085</name>
</gene>
<protein>
    <recommendedName>
        <fullName evidence="8 9">Cell division protein FtsL</fullName>
    </recommendedName>
</protein>
<evidence type="ECO:0000256" key="6">
    <source>
        <dbReference type="ARBA" id="ARBA00023136"/>
    </source>
</evidence>
<dbReference type="NCBIfam" id="TIGR02209">
    <property type="entry name" value="ftsL_broad"/>
    <property type="match status" value="1"/>
</dbReference>
<keyword evidence="4 8" id="KW-0812">Transmembrane</keyword>
<dbReference type="Pfam" id="PF04999">
    <property type="entry name" value="FtsL"/>
    <property type="match status" value="1"/>
</dbReference>
<proteinExistence type="inferred from homology"/>
<comment type="subunit">
    <text evidence="8">Part of a complex composed of FtsB, FtsL and FtsQ.</text>
</comment>
<organism evidence="10 11">
    <name type="scientific">Actinobacillus delphinicola</name>
    <dbReference type="NCBI Taxonomy" id="51161"/>
    <lineage>
        <taxon>Bacteria</taxon>
        <taxon>Pseudomonadati</taxon>
        <taxon>Pseudomonadota</taxon>
        <taxon>Gammaproteobacteria</taxon>
        <taxon>Pasteurellales</taxon>
        <taxon>Pasteurellaceae</taxon>
        <taxon>Actinobacillus</taxon>
    </lineage>
</organism>
<evidence type="ECO:0000256" key="8">
    <source>
        <dbReference type="HAMAP-Rule" id="MF_00910"/>
    </source>
</evidence>
<sequence length="105" mass="12057">MRKWFSFGLFNAIFSDLGKSNKSVLFLTLLLFITGLATVWITHGTRLMIMEKGKLTFQNQSLAHEAVNLTLEETTLSDKSRVEDIAQNYLHMQPVKHTQEVLLME</sequence>
<dbReference type="GO" id="GO:0043093">
    <property type="term" value="P:FtsZ-dependent cytokinesis"/>
    <property type="evidence" value="ECO:0007669"/>
    <property type="project" value="UniProtKB-UniRule"/>
</dbReference>
<dbReference type="GO" id="GO:0005886">
    <property type="term" value="C:plasma membrane"/>
    <property type="evidence" value="ECO:0007669"/>
    <property type="project" value="UniProtKB-SubCell"/>
</dbReference>
<dbReference type="Proteomes" id="UP000279799">
    <property type="component" value="Chromosome"/>
</dbReference>
<dbReference type="GO" id="GO:0032153">
    <property type="term" value="C:cell division site"/>
    <property type="evidence" value="ECO:0007669"/>
    <property type="project" value="UniProtKB-UniRule"/>
</dbReference>
<evidence type="ECO:0000256" key="7">
    <source>
        <dbReference type="ARBA" id="ARBA00023306"/>
    </source>
</evidence>
<dbReference type="HAMAP" id="MF_00910">
    <property type="entry name" value="FtsL"/>
    <property type="match status" value="1"/>
</dbReference>
<keyword evidence="8" id="KW-0997">Cell inner membrane</keyword>
<evidence type="ECO:0000313" key="11">
    <source>
        <dbReference type="Proteomes" id="UP000279799"/>
    </source>
</evidence>
<comment type="function">
    <text evidence="8">Essential cell division protein. May link together the upstream cell division proteins, which are predominantly cytoplasmic, with the downstream cell division proteins, which are predominantly periplasmic.</text>
</comment>
<keyword evidence="6 8" id="KW-0472">Membrane</keyword>
<keyword evidence="11" id="KW-1185">Reference proteome</keyword>
<accession>A0A448TUS3</accession>
<evidence type="ECO:0000313" key="10">
    <source>
        <dbReference type="EMBL" id="VEJ09613.1"/>
    </source>
</evidence>
<dbReference type="EMBL" id="LR134510">
    <property type="protein sequence ID" value="VEJ09613.1"/>
    <property type="molecule type" value="Genomic_DNA"/>
</dbReference>
<keyword evidence="2 8" id="KW-1003">Cell membrane</keyword>
<name>A0A448TUS3_9PAST</name>
<evidence type="ECO:0000256" key="2">
    <source>
        <dbReference type="ARBA" id="ARBA00022475"/>
    </source>
</evidence>
<dbReference type="PANTHER" id="PTHR37479:SF1">
    <property type="entry name" value="CELL DIVISION PROTEIN FTSL"/>
    <property type="match status" value="1"/>
</dbReference>
<evidence type="ECO:0000256" key="5">
    <source>
        <dbReference type="ARBA" id="ARBA00022989"/>
    </source>
</evidence>
<evidence type="ECO:0000256" key="9">
    <source>
        <dbReference type="NCBIfam" id="TIGR02209"/>
    </source>
</evidence>
<keyword evidence="7 8" id="KW-0131">Cell cycle</keyword>
<dbReference type="InterPro" id="IPR011922">
    <property type="entry name" value="Cell_div_FtsL"/>
</dbReference>
<evidence type="ECO:0000256" key="4">
    <source>
        <dbReference type="ARBA" id="ARBA00022692"/>
    </source>
</evidence>
<dbReference type="PANTHER" id="PTHR37479">
    <property type="entry name" value="CELL DIVISION PROTEIN FTSL"/>
    <property type="match status" value="1"/>
</dbReference>
<dbReference type="RefSeq" id="WP_126599687.1">
    <property type="nucleotide sequence ID" value="NZ_LR134510.1"/>
</dbReference>
<dbReference type="OrthoDB" id="5689740at2"/>
<comment type="subcellular location">
    <subcellularLocation>
        <location evidence="8">Cell inner membrane</location>
        <topology evidence="8">Single-pass type II membrane protein</topology>
    </subcellularLocation>
    <subcellularLocation>
        <location evidence="1">Cell membrane</location>
        <topology evidence="1">Single-pass type II membrane protein</topology>
    </subcellularLocation>
    <text evidence="8">Localizes to the division septum where it forms a ring structure.</text>
</comment>